<proteinExistence type="predicted"/>
<dbReference type="Proteomes" id="UP001434883">
    <property type="component" value="Unassembled WGS sequence"/>
</dbReference>
<accession>A0ABV0QW16</accession>
<name>A0ABV0QW16_9TELE</name>
<comment type="caution">
    <text evidence="1">The sequence shown here is derived from an EMBL/GenBank/DDBJ whole genome shotgun (WGS) entry which is preliminary data.</text>
</comment>
<keyword evidence="2" id="KW-1185">Reference proteome</keyword>
<evidence type="ECO:0008006" key="3">
    <source>
        <dbReference type="Google" id="ProtNLM"/>
    </source>
</evidence>
<protein>
    <recommendedName>
        <fullName evidence="3">Kinesin motor domain-containing protein</fullName>
    </recommendedName>
</protein>
<gene>
    <name evidence="1" type="ORF">XENOCAPTIV_020731</name>
</gene>
<reference evidence="1 2" key="1">
    <citation type="submission" date="2021-06" db="EMBL/GenBank/DDBJ databases">
        <authorList>
            <person name="Palmer J.M."/>
        </authorList>
    </citation>
    <scope>NUCLEOTIDE SEQUENCE [LARGE SCALE GENOMIC DNA]</scope>
    <source>
        <strain evidence="1 2">XC_2019</strain>
        <tissue evidence="1">Muscle</tissue>
    </source>
</reference>
<organism evidence="1 2">
    <name type="scientific">Xenoophorus captivus</name>
    <dbReference type="NCBI Taxonomy" id="1517983"/>
    <lineage>
        <taxon>Eukaryota</taxon>
        <taxon>Metazoa</taxon>
        <taxon>Chordata</taxon>
        <taxon>Craniata</taxon>
        <taxon>Vertebrata</taxon>
        <taxon>Euteleostomi</taxon>
        <taxon>Actinopterygii</taxon>
        <taxon>Neopterygii</taxon>
        <taxon>Teleostei</taxon>
        <taxon>Neoteleostei</taxon>
        <taxon>Acanthomorphata</taxon>
        <taxon>Ovalentaria</taxon>
        <taxon>Atherinomorphae</taxon>
        <taxon>Cyprinodontiformes</taxon>
        <taxon>Goodeidae</taxon>
        <taxon>Xenoophorus</taxon>
    </lineage>
</organism>
<sequence length="75" mass="8235">MKDAGESKDHQLTVALRIRPLSDAEQEEGATIVAHRVDDQVAKSAASNPANLSEFNPQAIWSLRVYCLTNKLITT</sequence>
<dbReference type="EMBL" id="JAHRIN010025656">
    <property type="protein sequence ID" value="MEQ2200042.1"/>
    <property type="molecule type" value="Genomic_DNA"/>
</dbReference>
<evidence type="ECO:0000313" key="1">
    <source>
        <dbReference type="EMBL" id="MEQ2200042.1"/>
    </source>
</evidence>
<evidence type="ECO:0000313" key="2">
    <source>
        <dbReference type="Proteomes" id="UP001434883"/>
    </source>
</evidence>